<feature type="transmembrane region" description="Helical" evidence="1">
    <location>
        <begin position="38"/>
        <end position="59"/>
    </location>
</feature>
<evidence type="ECO:0000256" key="1">
    <source>
        <dbReference type="SAM" id="Phobius"/>
    </source>
</evidence>
<feature type="transmembrane region" description="Helical" evidence="1">
    <location>
        <begin position="12"/>
        <end position="32"/>
    </location>
</feature>
<organism evidence="2 3">
    <name type="scientific">Gordonia liuliyuniae</name>
    <dbReference type="NCBI Taxonomy" id="2911517"/>
    <lineage>
        <taxon>Bacteria</taxon>
        <taxon>Bacillati</taxon>
        <taxon>Actinomycetota</taxon>
        <taxon>Actinomycetes</taxon>
        <taxon>Mycobacteriales</taxon>
        <taxon>Gordoniaceae</taxon>
        <taxon>Gordonia</taxon>
    </lineage>
</organism>
<keyword evidence="1" id="KW-1133">Transmembrane helix</keyword>
<gene>
    <name evidence="2" type="ORF">L5G33_02125</name>
</gene>
<keyword evidence="3" id="KW-1185">Reference proteome</keyword>
<protein>
    <submittedName>
        <fullName evidence="2">ABZJ_00895 family protein</fullName>
    </submittedName>
</protein>
<evidence type="ECO:0000313" key="2">
    <source>
        <dbReference type="EMBL" id="MCF8587262.1"/>
    </source>
</evidence>
<comment type="caution">
    <text evidence="2">The sequence shown here is derived from an EMBL/GenBank/DDBJ whole genome shotgun (WGS) entry which is preliminary data.</text>
</comment>
<accession>A0ABS9INY1</accession>
<sequence length="150" mass="16136">MGGRINIWKYVGWYALGYAVATLALGAVAVLIGGTGGLAATTAPFIATFTPVARFVSDFRTIPTRAERRTLFSACVGFFLVVQSVIVLVVAVVHPEVVSDVLARPRAVVQALVVGVALQVGLMWLSFRFMPAKFLRNLLKSEAKKVSRQA</sequence>
<proteinExistence type="predicted"/>
<feature type="transmembrane region" description="Helical" evidence="1">
    <location>
        <begin position="71"/>
        <end position="95"/>
    </location>
</feature>
<name>A0ABS9INY1_9ACTN</name>
<dbReference type="InterPro" id="IPR047730">
    <property type="entry name" value="ABZJ_00895-like"/>
</dbReference>
<evidence type="ECO:0000313" key="3">
    <source>
        <dbReference type="Proteomes" id="UP001200110"/>
    </source>
</evidence>
<dbReference type="Proteomes" id="UP001200110">
    <property type="component" value="Unassembled WGS sequence"/>
</dbReference>
<keyword evidence="1" id="KW-0812">Transmembrane</keyword>
<dbReference type="EMBL" id="JAKKOR010000001">
    <property type="protein sequence ID" value="MCF8587262.1"/>
    <property type="molecule type" value="Genomic_DNA"/>
</dbReference>
<dbReference type="NCBIfam" id="NF038216">
    <property type="entry name" value="ABZJ_00895_fam"/>
    <property type="match status" value="1"/>
</dbReference>
<dbReference type="RefSeq" id="WP_236996479.1">
    <property type="nucleotide sequence ID" value="NZ_JAKKOR010000001.1"/>
</dbReference>
<feature type="transmembrane region" description="Helical" evidence="1">
    <location>
        <begin position="107"/>
        <end position="127"/>
    </location>
</feature>
<reference evidence="2 3" key="1">
    <citation type="submission" date="2022-01" db="EMBL/GenBank/DDBJ databases">
        <authorList>
            <person name="Huang Y."/>
        </authorList>
    </citation>
    <scope>NUCLEOTIDE SEQUENCE [LARGE SCALE GENOMIC DNA]</scope>
    <source>
        <strain evidence="2 3">HY366</strain>
    </source>
</reference>
<keyword evidence="1" id="KW-0472">Membrane</keyword>